<dbReference type="EMBL" id="BSFN01000008">
    <property type="protein sequence ID" value="GLK89913.1"/>
    <property type="molecule type" value="Genomic_DNA"/>
</dbReference>
<evidence type="ECO:0000313" key="3">
    <source>
        <dbReference type="Proteomes" id="UP001143328"/>
    </source>
</evidence>
<feature type="compositionally biased region" description="Basic and acidic residues" evidence="1">
    <location>
        <begin position="44"/>
        <end position="55"/>
    </location>
</feature>
<feature type="region of interest" description="Disordered" evidence="1">
    <location>
        <begin position="27"/>
        <end position="55"/>
    </location>
</feature>
<comment type="caution">
    <text evidence="2">The sequence shown here is derived from an EMBL/GenBank/DDBJ whole genome shotgun (WGS) entry which is preliminary data.</text>
</comment>
<organism evidence="2 3">
    <name type="scientific">Pseudomonas turukhanskensis</name>
    <dbReference type="NCBI Taxonomy" id="1806536"/>
    <lineage>
        <taxon>Bacteria</taxon>
        <taxon>Pseudomonadati</taxon>
        <taxon>Pseudomonadota</taxon>
        <taxon>Gammaproteobacteria</taxon>
        <taxon>Pseudomonadales</taxon>
        <taxon>Pseudomonadaceae</taxon>
        <taxon>Pseudomonas</taxon>
    </lineage>
</organism>
<reference evidence="2" key="2">
    <citation type="submission" date="2023-01" db="EMBL/GenBank/DDBJ databases">
        <authorList>
            <person name="Sun Q."/>
            <person name="Evtushenko L."/>
        </authorList>
    </citation>
    <scope>NUCLEOTIDE SEQUENCE</scope>
    <source>
        <strain evidence="2">VKM B-2935</strain>
    </source>
</reference>
<dbReference type="AlphaFoldDB" id="A0A9W6K7Z3"/>
<proteinExistence type="predicted"/>
<name>A0A9W6K7Z3_9PSED</name>
<dbReference type="Proteomes" id="UP001143328">
    <property type="component" value="Unassembled WGS sequence"/>
</dbReference>
<protein>
    <submittedName>
        <fullName evidence="2">Uncharacterized protein</fullName>
    </submittedName>
</protein>
<gene>
    <name evidence="2" type="ORF">GCM10017655_29750</name>
</gene>
<sequence length="55" mass="6348">MGKTQKVTDAQGLPIVTHSYPRFWIPRLRGNDGDLAKKRRRPRAGGDPEFSRRTR</sequence>
<keyword evidence="3" id="KW-1185">Reference proteome</keyword>
<evidence type="ECO:0000313" key="2">
    <source>
        <dbReference type="EMBL" id="GLK89913.1"/>
    </source>
</evidence>
<evidence type="ECO:0000256" key="1">
    <source>
        <dbReference type="SAM" id="MobiDB-lite"/>
    </source>
</evidence>
<accession>A0A9W6K7Z3</accession>
<reference evidence="2" key="1">
    <citation type="journal article" date="2014" name="Int. J. Syst. Evol. Microbiol.">
        <title>Complete genome sequence of Corynebacterium casei LMG S-19264T (=DSM 44701T), isolated from a smear-ripened cheese.</title>
        <authorList>
            <consortium name="US DOE Joint Genome Institute (JGI-PGF)"/>
            <person name="Walter F."/>
            <person name="Albersmeier A."/>
            <person name="Kalinowski J."/>
            <person name="Ruckert C."/>
        </authorList>
    </citation>
    <scope>NUCLEOTIDE SEQUENCE</scope>
    <source>
        <strain evidence="2">VKM B-2935</strain>
    </source>
</reference>